<dbReference type="GO" id="GO:0005737">
    <property type="term" value="C:cytoplasm"/>
    <property type="evidence" value="ECO:0007669"/>
    <property type="project" value="TreeGrafter"/>
</dbReference>
<dbReference type="SMART" id="SM00220">
    <property type="entry name" value="S_TKc"/>
    <property type="match status" value="1"/>
</dbReference>
<feature type="non-terminal residue" evidence="2">
    <location>
        <position position="194"/>
    </location>
</feature>
<organism evidence="2 3">
    <name type="scientific">Zarconia navalis LEGE 11467</name>
    <dbReference type="NCBI Taxonomy" id="1828826"/>
    <lineage>
        <taxon>Bacteria</taxon>
        <taxon>Bacillati</taxon>
        <taxon>Cyanobacteriota</taxon>
        <taxon>Cyanophyceae</taxon>
        <taxon>Oscillatoriophycideae</taxon>
        <taxon>Oscillatoriales</taxon>
        <taxon>Oscillatoriales incertae sedis</taxon>
        <taxon>Zarconia</taxon>
        <taxon>Zarconia navalis</taxon>
    </lineage>
</organism>
<dbReference type="PANTHER" id="PTHR24361">
    <property type="entry name" value="MITOGEN-ACTIVATED KINASE KINASE KINASE"/>
    <property type="match status" value="1"/>
</dbReference>
<dbReference type="GO" id="GO:0004672">
    <property type="term" value="F:protein kinase activity"/>
    <property type="evidence" value="ECO:0007669"/>
    <property type="project" value="InterPro"/>
</dbReference>
<dbReference type="InterPro" id="IPR008271">
    <property type="entry name" value="Ser/Thr_kinase_AS"/>
</dbReference>
<comment type="caution">
    <text evidence="2">The sequence shown here is derived from an EMBL/GenBank/DDBJ whole genome shotgun (WGS) entry which is preliminary data.</text>
</comment>
<dbReference type="Gene3D" id="1.10.510.10">
    <property type="entry name" value="Transferase(Phosphotransferase) domain 1"/>
    <property type="match status" value="1"/>
</dbReference>
<feature type="domain" description="Protein kinase" evidence="1">
    <location>
        <begin position="7"/>
        <end position="194"/>
    </location>
</feature>
<proteinExistence type="predicted"/>
<keyword evidence="2" id="KW-0418">Kinase</keyword>
<dbReference type="Gene3D" id="3.30.200.20">
    <property type="entry name" value="Phosphorylase Kinase, domain 1"/>
    <property type="match status" value="1"/>
</dbReference>
<dbReference type="AlphaFoldDB" id="A0A928VW19"/>
<dbReference type="Pfam" id="PF00069">
    <property type="entry name" value="Pkinase"/>
    <property type="match status" value="1"/>
</dbReference>
<dbReference type="InterPro" id="IPR000719">
    <property type="entry name" value="Prot_kinase_dom"/>
</dbReference>
<keyword evidence="3" id="KW-1185">Reference proteome</keyword>
<name>A0A928VW19_9CYAN</name>
<reference evidence="2" key="1">
    <citation type="submission" date="2020-10" db="EMBL/GenBank/DDBJ databases">
        <authorList>
            <person name="Castelo-Branco R."/>
            <person name="Eusebio N."/>
            <person name="Adriana R."/>
            <person name="Vieira A."/>
            <person name="Brugerolle De Fraissinette N."/>
            <person name="Rezende De Castro R."/>
            <person name="Schneider M.P."/>
            <person name="Vasconcelos V."/>
            <person name="Leao P.N."/>
        </authorList>
    </citation>
    <scope>NUCLEOTIDE SEQUENCE</scope>
    <source>
        <strain evidence="2">LEGE 11467</strain>
    </source>
</reference>
<dbReference type="RefSeq" id="WP_405196633.1">
    <property type="nucleotide sequence ID" value="NZ_JADEXN010000032.1"/>
</dbReference>
<dbReference type="PROSITE" id="PS50011">
    <property type="entry name" value="PROTEIN_KINASE_DOM"/>
    <property type="match status" value="1"/>
</dbReference>
<evidence type="ECO:0000313" key="2">
    <source>
        <dbReference type="EMBL" id="MBE9039782.1"/>
    </source>
</evidence>
<evidence type="ECO:0000259" key="1">
    <source>
        <dbReference type="PROSITE" id="PS50011"/>
    </source>
</evidence>
<dbReference type="InterPro" id="IPR011009">
    <property type="entry name" value="Kinase-like_dom_sf"/>
</dbReference>
<dbReference type="InterPro" id="IPR053235">
    <property type="entry name" value="Ser_Thr_kinase"/>
</dbReference>
<evidence type="ECO:0000313" key="3">
    <source>
        <dbReference type="Proteomes" id="UP000621799"/>
    </source>
</evidence>
<protein>
    <submittedName>
        <fullName evidence="2">Protein kinase</fullName>
    </submittedName>
</protein>
<sequence length="194" mass="22128">MMTLTGYRLSETLYEGTRTLVYRGTRTADSQPVVIKLLRNEYPSFNELVQFRNQYTIANNLHLPGIVQPLALEPHTNGYALVMPDEGYISLGEWKQGKFALADFLEIAVQLADILHGLDRNRVIHKDIKPANILIHPETRHIKLIDFSISSLLPKETQEISNPNILEGTLAYISPEQTGRMNRGIDYRTDFYSL</sequence>
<dbReference type="PROSITE" id="PS00108">
    <property type="entry name" value="PROTEIN_KINASE_ST"/>
    <property type="match status" value="1"/>
</dbReference>
<keyword evidence="2" id="KW-0808">Transferase</keyword>
<dbReference type="Proteomes" id="UP000621799">
    <property type="component" value="Unassembled WGS sequence"/>
</dbReference>
<accession>A0A928VW19</accession>
<dbReference type="EMBL" id="JADEXN010000032">
    <property type="protein sequence ID" value="MBE9039782.1"/>
    <property type="molecule type" value="Genomic_DNA"/>
</dbReference>
<dbReference type="SUPFAM" id="SSF56112">
    <property type="entry name" value="Protein kinase-like (PK-like)"/>
    <property type="match status" value="1"/>
</dbReference>
<dbReference type="GO" id="GO:0005524">
    <property type="term" value="F:ATP binding"/>
    <property type="evidence" value="ECO:0007669"/>
    <property type="project" value="InterPro"/>
</dbReference>
<dbReference type="PANTHER" id="PTHR24361:SF678">
    <property type="entry name" value="SPORULATION-SPECIFIC PROTEIN 1"/>
    <property type="match status" value="1"/>
</dbReference>
<gene>
    <name evidence="2" type="ORF">IQ235_03110</name>
</gene>